<gene>
    <name evidence="2" type="ORF">E2C01_074628</name>
</gene>
<protein>
    <submittedName>
        <fullName evidence="2">Uncharacterized protein</fullName>
    </submittedName>
</protein>
<reference evidence="2 3" key="1">
    <citation type="submission" date="2019-05" db="EMBL/GenBank/DDBJ databases">
        <title>Another draft genome of Portunus trituberculatus and its Hox gene families provides insights of decapod evolution.</title>
        <authorList>
            <person name="Jeong J.-H."/>
            <person name="Song I."/>
            <person name="Kim S."/>
            <person name="Choi T."/>
            <person name="Kim D."/>
            <person name="Ryu S."/>
            <person name="Kim W."/>
        </authorList>
    </citation>
    <scope>NUCLEOTIDE SEQUENCE [LARGE SCALE GENOMIC DNA]</scope>
    <source>
        <tissue evidence="2">Muscle</tissue>
    </source>
</reference>
<keyword evidence="3" id="KW-1185">Reference proteome</keyword>
<sequence>MNVAVWSIVEHEHHHQHHHQQEEEEGGWGEGRGMGGVGGARQGGRAVGVEGLISWAEVSVVCGWRVPRE</sequence>
<dbReference type="EMBL" id="VSRR010052896">
    <property type="protein sequence ID" value="MPC80063.1"/>
    <property type="molecule type" value="Genomic_DNA"/>
</dbReference>
<accession>A0A5B7ICR6</accession>
<feature type="region of interest" description="Disordered" evidence="1">
    <location>
        <begin position="11"/>
        <end position="41"/>
    </location>
</feature>
<evidence type="ECO:0000313" key="3">
    <source>
        <dbReference type="Proteomes" id="UP000324222"/>
    </source>
</evidence>
<organism evidence="2 3">
    <name type="scientific">Portunus trituberculatus</name>
    <name type="common">Swimming crab</name>
    <name type="synonym">Neptunus trituberculatus</name>
    <dbReference type="NCBI Taxonomy" id="210409"/>
    <lineage>
        <taxon>Eukaryota</taxon>
        <taxon>Metazoa</taxon>
        <taxon>Ecdysozoa</taxon>
        <taxon>Arthropoda</taxon>
        <taxon>Crustacea</taxon>
        <taxon>Multicrustacea</taxon>
        <taxon>Malacostraca</taxon>
        <taxon>Eumalacostraca</taxon>
        <taxon>Eucarida</taxon>
        <taxon>Decapoda</taxon>
        <taxon>Pleocyemata</taxon>
        <taxon>Brachyura</taxon>
        <taxon>Eubrachyura</taxon>
        <taxon>Portunoidea</taxon>
        <taxon>Portunidae</taxon>
        <taxon>Portuninae</taxon>
        <taxon>Portunus</taxon>
    </lineage>
</organism>
<dbReference type="Proteomes" id="UP000324222">
    <property type="component" value="Unassembled WGS sequence"/>
</dbReference>
<feature type="compositionally biased region" description="Gly residues" evidence="1">
    <location>
        <begin position="28"/>
        <end position="41"/>
    </location>
</feature>
<comment type="caution">
    <text evidence="2">The sequence shown here is derived from an EMBL/GenBank/DDBJ whole genome shotgun (WGS) entry which is preliminary data.</text>
</comment>
<evidence type="ECO:0000313" key="2">
    <source>
        <dbReference type="EMBL" id="MPC80063.1"/>
    </source>
</evidence>
<proteinExistence type="predicted"/>
<dbReference type="AlphaFoldDB" id="A0A5B7ICR6"/>
<name>A0A5B7ICR6_PORTR</name>
<evidence type="ECO:0000256" key="1">
    <source>
        <dbReference type="SAM" id="MobiDB-lite"/>
    </source>
</evidence>